<feature type="transmembrane region" description="Helical" evidence="6">
    <location>
        <begin position="69"/>
        <end position="87"/>
    </location>
</feature>
<evidence type="ECO:0000256" key="4">
    <source>
        <dbReference type="ARBA" id="ARBA00022989"/>
    </source>
</evidence>
<feature type="transmembrane region" description="Helical" evidence="6">
    <location>
        <begin position="29"/>
        <end position="49"/>
    </location>
</feature>
<evidence type="ECO:0000259" key="7">
    <source>
        <dbReference type="PROSITE" id="PS50850"/>
    </source>
</evidence>
<dbReference type="InterPro" id="IPR036259">
    <property type="entry name" value="MFS_trans_sf"/>
</dbReference>
<dbReference type="PROSITE" id="PS50850">
    <property type="entry name" value="MFS"/>
    <property type="match status" value="1"/>
</dbReference>
<dbReference type="InterPro" id="IPR011701">
    <property type="entry name" value="MFS"/>
</dbReference>
<feature type="transmembrane region" description="Helical" evidence="6">
    <location>
        <begin position="263"/>
        <end position="285"/>
    </location>
</feature>
<feature type="transmembrane region" description="Helical" evidence="6">
    <location>
        <begin position="297"/>
        <end position="318"/>
    </location>
</feature>
<dbReference type="SUPFAM" id="SSF103473">
    <property type="entry name" value="MFS general substrate transporter"/>
    <property type="match status" value="1"/>
</dbReference>
<feature type="transmembrane region" description="Helical" evidence="6">
    <location>
        <begin position="99"/>
        <end position="118"/>
    </location>
</feature>
<feature type="transmembrane region" description="Helical" evidence="6">
    <location>
        <begin position="192"/>
        <end position="214"/>
    </location>
</feature>
<keyword evidence="5 6" id="KW-0472">Membrane</keyword>
<accession>A0A0E3BVM6</accession>
<comment type="subcellular location">
    <subcellularLocation>
        <location evidence="1">Membrane</location>
        <topology evidence="1">Multi-pass membrane protein</topology>
    </subcellularLocation>
</comment>
<evidence type="ECO:0000256" key="1">
    <source>
        <dbReference type="ARBA" id="ARBA00004141"/>
    </source>
</evidence>
<feature type="domain" description="Major facilitator superfamily (MFS) profile" evidence="7">
    <location>
        <begin position="33"/>
        <end position="444"/>
    </location>
</feature>
<gene>
    <name evidence="8" type="ORF">P608_15975</name>
</gene>
<dbReference type="CDD" id="cd17319">
    <property type="entry name" value="MFS_ExuT_GudP_like"/>
    <property type="match status" value="1"/>
</dbReference>
<sequence>MLPIAETNSMQASQTTVTPAELDAIWTKITWRIMPIVLIAYVMAFLDRINVGYAKLTMQQDLQFSDEVYGLGAGIFFLTYLIFEVPSNLWMERVGARRTLLRIMVLWGIASTATAWVTTPTQFYLVRLLLGAFEAGFFPGIILYLTYWYPSARRGRVTGWFMFGMPITGVLGGPLSGWILKSFDGVGGWHGWQWVFVIEGIPTILIGVLVYLLLTDKPEQARWLNDREKSIVHQAMQVDRQGEDPQESHGGLRGLKLALGDSMTWVLAFIYFTCTSAVYTLTFWLPTMVKSLGIADIAQVGWYTAIPFAFGSLGILALSRSSDYFRERRWHVASTLIIGSIALYATTLTAGAFFPSMVLLCVAAFFIFGCALFWSIPPTYLSRQAAATGIAVISSLGTLGGFVSPTLIGAFKTSTGSISTGLFAMMALICAGGLTLLLIVPKTAVRVGRN</sequence>
<keyword evidence="2" id="KW-0813">Transport</keyword>
<protein>
    <submittedName>
        <fullName evidence="8">Major facilitator transporter</fullName>
    </submittedName>
</protein>
<dbReference type="AlphaFoldDB" id="A0A0E3BVM6"/>
<evidence type="ECO:0000313" key="9">
    <source>
        <dbReference type="Proteomes" id="UP000029549"/>
    </source>
</evidence>
<feature type="transmembrane region" description="Helical" evidence="6">
    <location>
        <begin position="353"/>
        <end position="374"/>
    </location>
</feature>
<dbReference type="Gene3D" id="1.20.1250.20">
    <property type="entry name" value="MFS general substrate transporter like domains"/>
    <property type="match status" value="2"/>
</dbReference>
<evidence type="ECO:0000313" key="8">
    <source>
        <dbReference type="EMBL" id="KGH10021.1"/>
    </source>
</evidence>
<organism evidence="8 9">
    <name type="scientific">Comamonas thiooxydans</name>
    <dbReference type="NCBI Taxonomy" id="363952"/>
    <lineage>
        <taxon>Bacteria</taxon>
        <taxon>Pseudomonadati</taxon>
        <taxon>Pseudomonadota</taxon>
        <taxon>Betaproteobacteria</taxon>
        <taxon>Burkholderiales</taxon>
        <taxon>Comamonadaceae</taxon>
        <taxon>Comamonas</taxon>
    </lineage>
</organism>
<evidence type="ECO:0000256" key="3">
    <source>
        <dbReference type="ARBA" id="ARBA00022692"/>
    </source>
</evidence>
<reference evidence="8 9" key="1">
    <citation type="submission" date="2013-09" db="EMBL/GenBank/DDBJ databases">
        <title>High correlation between genotypes and phenotypes of environmental bacteria Comamonas testosteroni strains.</title>
        <authorList>
            <person name="Liu L."/>
            <person name="Zhu W."/>
            <person name="Xia X."/>
            <person name="Xu B."/>
            <person name="Luo M."/>
            <person name="Wang G."/>
        </authorList>
    </citation>
    <scope>NUCLEOTIDE SEQUENCE [LARGE SCALE GENOMIC DNA]</scope>
    <source>
        <strain evidence="8 9">DF2</strain>
    </source>
</reference>
<keyword evidence="3 6" id="KW-0812">Transmembrane</keyword>
<dbReference type="PANTHER" id="PTHR43791:SF36">
    <property type="entry name" value="TRANSPORTER, PUTATIVE (AFU_ORTHOLOGUE AFUA_6G08340)-RELATED"/>
    <property type="match status" value="1"/>
</dbReference>
<feature type="transmembrane region" description="Helical" evidence="6">
    <location>
        <begin position="330"/>
        <end position="347"/>
    </location>
</feature>
<dbReference type="EMBL" id="AWTP01000118">
    <property type="protein sequence ID" value="KGH10021.1"/>
    <property type="molecule type" value="Genomic_DNA"/>
</dbReference>
<feature type="transmembrane region" description="Helical" evidence="6">
    <location>
        <begin position="420"/>
        <end position="440"/>
    </location>
</feature>
<dbReference type="FunFam" id="1.20.1250.20:FF:000018">
    <property type="entry name" value="MFS transporter permease"/>
    <property type="match status" value="1"/>
</dbReference>
<comment type="caution">
    <text evidence="8">The sequence shown here is derived from an EMBL/GenBank/DDBJ whole genome shotgun (WGS) entry which is preliminary data.</text>
</comment>
<dbReference type="PANTHER" id="PTHR43791">
    <property type="entry name" value="PERMEASE-RELATED"/>
    <property type="match status" value="1"/>
</dbReference>
<dbReference type="GO" id="GO:0022857">
    <property type="term" value="F:transmembrane transporter activity"/>
    <property type="evidence" value="ECO:0007669"/>
    <property type="project" value="InterPro"/>
</dbReference>
<name>A0A0E3BVM6_9BURK</name>
<dbReference type="GO" id="GO:0005886">
    <property type="term" value="C:plasma membrane"/>
    <property type="evidence" value="ECO:0007669"/>
    <property type="project" value="TreeGrafter"/>
</dbReference>
<feature type="transmembrane region" description="Helical" evidence="6">
    <location>
        <begin position="159"/>
        <end position="180"/>
    </location>
</feature>
<feature type="transmembrane region" description="Helical" evidence="6">
    <location>
        <begin position="124"/>
        <end position="147"/>
    </location>
</feature>
<dbReference type="InterPro" id="IPR020846">
    <property type="entry name" value="MFS_dom"/>
</dbReference>
<evidence type="ECO:0000256" key="6">
    <source>
        <dbReference type="SAM" id="Phobius"/>
    </source>
</evidence>
<keyword evidence="4 6" id="KW-1133">Transmembrane helix</keyword>
<feature type="transmembrane region" description="Helical" evidence="6">
    <location>
        <begin position="386"/>
        <end position="408"/>
    </location>
</feature>
<evidence type="ECO:0000256" key="2">
    <source>
        <dbReference type="ARBA" id="ARBA00022448"/>
    </source>
</evidence>
<dbReference type="Proteomes" id="UP000029549">
    <property type="component" value="Unassembled WGS sequence"/>
</dbReference>
<proteinExistence type="predicted"/>
<evidence type="ECO:0000256" key="5">
    <source>
        <dbReference type="ARBA" id="ARBA00023136"/>
    </source>
</evidence>
<dbReference type="Pfam" id="PF07690">
    <property type="entry name" value="MFS_1"/>
    <property type="match status" value="1"/>
</dbReference>
<keyword evidence="9" id="KW-1185">Reference proteome</keyword>